<protein>
    <submittedName>
        <fullName evidence="1">Uncharacterized protein</fullName>
    </submittedName>
</protein>
<reference evidence="1 2" key="1">
    <citation type="journal article" date="2023" name="Commun. Biol.">
        <title>Genome analysis of Parmales, the sister group of diatoms, reveals the evolutionary specialization of diatoms from phago-mixotrophs to photoautotrophs.</title>
        <authorList>
            <person name="Ban H."/>
            <person name="Sato S."/>
            <person name="Yoshikawa S."/>
            <person name="Yamada K."/>
            <person name="Nakamura Y."/>
            <person name="Ichinomiya M."/>
            <person name="Sato N."/>
            <person name="Blanc-Mathieu R."/>
            <person name="Endo H."/>
            <person name="Kuwata A."/>
            <person name="Ogata H."/>
        </authorList>
    </citation>
    <scope>NUCLEOTIDE SEQUENCE [LARGE SCALE GENOMIC DNA]</scope>
</reference>
<sequence length="157" mass="16647">MPLTMSIEGHGSLSVSLNDHRHAPAVEACFAKGARARLHRAEPLPPEGSVGPPYGLVQMSLEGCDELRGLAPGGVRIQRGDLCLIGGAADLFVSLPRNGEHDGWEGGMTVVGRVEEPGLTEIAERRLLELPKRNSTHPSGVIMSMLAAEIPVTLSKD</sequence>
<keyword evidence="2" id="KW-1185">Reference proteome</keyword>
<comment type="caution">
    <text evidence="1">The sequence shown here is derived from an EMBL/GenBank/DDBJ whole genome shotgun (WGS) entry which is preliminary data.</text>
</comment>
<dbReference type="EMBL" id="BRYB01002605">
    <property type="protein sequence ID" value="GMI22504.1"/>
    <property type="molecule type" value="Genomic_DNA"/>
</dbReference>
<organism evidence="1 2">
    <name type="scientific">Tetraparma gracilis</name>
    <dbReference type="NCBI Taxonomy" id="2962635"/>
    <lineage>
        <taxon>Eukaryota</taxon>
        <taxon>Sar</taxon>
        <taxon>Stramenopiles</taxon>
        <taxon>Ochrophyta</taxon>
        <taxon>Bolidophyceae</taxon>
        <taxon>Parmales</taxon>
        <taxon>Triparmaceae</taxon>
        <taxon>Tetraparma</taxon>
    </lineage>
</organism>
<evidence type="ECO:0000313" key="2">
    <source>
        <dbReference type="Proteomes" id="UP001165060"/>
    </source>
</evidence>
<proteinExistence type="predicted"/>
<accession>A0ABQ6MA46</accession>
<evidence type="ECO:0000313" key="1">
    <source>
        <dbReference type="EMBL" id="GMI22504.1"/>
    </source>
</evidence>
<dbReference type="Proteomes" id="UP001165060">
    <property type="component" value="Unassembled WGS sequence"/>
</dbReference>
<name>A0ABQ6MA46_9STRA</name>
<gene>
    <name evidence="1" type="ORF">TeGR_g14762</name>
</gene>